<organism evidence="4 5">
    <name type="scientific">Steccherinum ochraceum</name>
    <dbReference type="NCBI Taxonomy" id="92696"/>
    <lineage>
        <taxon>Eukaryota</taxon>
        <taxon>Fungi</taxon>
        <taxon>Dikarya</taxon>
        <taxon>Basidiomycota</taxon>
        <taxon>Agaricomycotina</taxon>
        <taxon>Agaricomycetes</taxon>
        <taxon>Polyporales</taxon>
        <taxon>Steccherinaceae</taxon>
        <taxon>Steccherinum</taxon>
    </lineage>
</organism>
<dbReference type="Pfam" id="PF00561">
    <property type="entry name" value="Abhydrolase_1"/>
    <property type="match status" value="1"/>
</dbReference>
<dbReference type="InterPro" id="IPR000073">
    <property type="entry name" value="AB_hydrolase_1"/>
</dbReference>
<evidence type="ECO:0000256" key="1">
    <source>
        <dbReference type="ARBA" id="ARBA00010884"/>
    </source>
</evidence>
<evidence type="ECO:0000313" key="4">
    <source>
        <dbReference type="EMBL" id="TCD69713.1"/>
    </source>
</evidence>
<dbReference type="OrthoDB" id="5954035at2759"/>
<evidence type="ECO:0000259" key="3">
    <source>
        <dbReference type="Pfam" id="PF00561"/>
    </source>
</evidence>
<dbReference type="GO" id="GO:0008126">
    <property type="term" value="F:acetylesterase activity"/>
    <property type="evidence" value="ECO:0007669"/>
    <property type="project" value="TreeGrafter"/>
</dbReference>
<proteinExistence type="inferred from homology"/>
<dbReference type="InterPro" id="IPR029058">
    <property type="entry name" value="AB_hydrolase_fold"/>
</dbReference>
<dbReference type="EMBL" id="RWJN01000035">
    <property type="protein sequence ID" value="TCD69713.1"/>
    <property type="molecule type" value="Genomic_DNA"/>
</dbReference>
<protein>
    <recommendedName>
        <fullName evidence="3">AB hydrolase-1 domain-containing protein</fullName>
    </recommendedName>
</protein>
<dbReference type="PANTHER" id="PTHR10794">
    <property type="entry name" value="ABHYDROLASE DOMAIN-CONTAINING PROTEIN"/>
    <property type="match status" value="1"/>
</dbReference>
<evidence type="ECO:0000256" key="2">
    <source>
        <dbReference type="SAM" id="SignalP"/>
    </source>
</evidence>
<feature type="chain" id="PRO_5020289058" description="AB hydrolase-1 domain-containing protein" evidence="2">
    <location>
        <begin position="16"/>
        <end position="446"/>
    </location>
</feature>
<dbReference type="STRING" id="92696.A0A4R0RR62"/>
<comment type="similarity">
    <text evidence="1">Belongs to the AB hydrolase superfamily. AB hydrolase 4 family.</text>
</comment>
<comment type="caution">
    <text evidence="4">The sequence shown here is derived from an EMBL/GenBank/DDBJ whole genome shotgun (WGS) entry which is preliminary data.</text>
</comment>
<feature type="signal peptide" evidence="2">
    <location>
        <begin position="1"/>
        <end position="15"/>
    </location>
</feature>
<dbReference type="AlphaFoldDB" id="A0A4R0RR62"/>
<dbReference type="InterPro" id="IPR050960">
    <property type="entry name" value="AB_hydrolase_4_sf"/>
</dbReference>
<dbReference type="GO" id="GO:0051792">
    <property type="term" value="P:medium-chain fatty acid biosynthetic process"/>
    <property type="evidence" value="ECO:0007669"/>
    <property type="project" value="TreeGrafter"/>
</dbReference>
<accession>A0A4R0RR62</accession>
<evidence type="ECO:0000313" key="5">
    <source>
        <dbReference type="Proteomes" id="UP000292702"/>
    </source>
</evidence>
<keyword evidence="5" id="KW-1185">Reference proteome</keyword>
<sequence>MGALISFLFSFVVAAAPRPRIYFAPKPASIRVRNIAPFEQGDEISLSDLVATHCPTLHTSFRPAWWLKGGHLQTLWSVAGDFSKIDKVEYERTLLRTVDGGTLGLDFTGPSNSELLPEETPVVVVLHGLTGGSYESYVRAVLAPACTPLAQGGLGYRAVVVNFRGCAGVPLTSPRLYSAGTTDDIRTALMYISATYPKAPLLGVGFSLGANVLTRYLAEEGERSRLNAGILTYTRLAYLCDGDYLALELRREWQSHLATAVQFPDSPMAAAMPAILEMKRPFLADYDQAMTCLAGGASPPFPFPTVCDYYTWASTDDALREVRVPLLAINAADDPIVTKLPVDEKDGCCVWSPYVVFGVTEGGGHLGWFEKDTSMPFGVKRWITKPVLEWLRVMGDVVVDERCMTALRQVDGFVKEVGRDDVGYQKLKGGGHVVGVEGQKGVWAGL</sequence>
<dbReference type="SUPFAM" id="SSF53474">
    <property type="entry name" value="alpha/beta-Hydrolases"/>
    <property type="match status" value="1"/>
</dbReference>
<dbReference type="Gene3D" id="3.40.50.1820">
    <property type="entry name" value="alpha/beta hydrolase"/>
    <property type="match status" value="1"/>
</dbReference>
<dbReference type="GO" id="GO:0051793">
    <property type="term" value="P:medium-chain fatty acid catabolic process"/>
    <property type="evidence" value="ECO:0007669"/>
    <property type="project" value="TreeGrafter"/>
</dbReference>
<feature type="domain" description="AB hydrolase-1" evidence="3">
    <location>
        <begin position="121"/>
        <end position="231"/>
    </location>
</feature>
<dbReference type="GO" id="GO:0047372">
    <property type="term" value="F:monoacylglycerol lipase activity"/>
    <property type="evidence" value="ECO:0007669"/>
    <property type="project" value="TreeGrafter"/>
</dbReference>
<reference evidence="4 5" key="1">
    <citation type="submission" date="2018-11" db="EMBL/GenBank/DDBJ databases">
        <title>Genome assembly of Steccherinum ochraceum LE-BIN_3174, the white-rot fungus of the Steccherinaceae family (The Residual Polyporoid clade, Polyporales, Basidiomycota).</title>
        <authorList>
            <person name="Fedorova T.V."/>
            <person name="Glazunova O.A."/>
            <person name="Landesman E.O."/>
            <person name="Moiseenko K.V."/>
            <person name="Psurtseva N.V."/>
            <person name="Savinova O.S."/>
            <person name="Shakhova N.V."/>
            <person name="Tyazhelova T.V."/>
            <person name="Vasina D.V."/>
        </authorList>
    </citation>
    <scope>NUCLEOTIDE SEQUENCE [LARGE SCALE GENOMIC DNA]</scope>
    <source>
        <strain evidence="4 5">LE-BIN_3174</strain>
    </source>
</reference>
<gene>
    <name evidence="4" type="ORF">EIP91_006480</name>
</gene>
<dbReference type="PANTHER" id="PTHR10794:SF63">
    <property type="entry name" value="ALPHA_BETA HYDROLASE 1, ISOFORM A"/>
    <property type="match status" value="1"/>
</dbReference>
<keyword evidence="2" id="KW-0732">Signal</keyword>
<name>A0A4R0RR62_9APHY</name>
<dbReference type="Proteomes" id="UP000292702">
    <property type="component" value="Unassembled WGS sequence"/>
</dbReference>